<accession>A0AB34XVB7</accession>
<dbReference type="SUPFAM" id="SSF52540">
    <property type="entry name" value="P-loop containing nucleoside triphosphate hydrolases"/>
    <property type="match status" value="1"/>
</dbReference>
<dbReference type="SMART" id="SM00963">
    <property type="entry name" value="SRP54_N"/>
    <property type="match status" value="1"/>
</dbReference>
<comment type="catalytic activity">
    <reaction evidence="8 9">
        <text>GTP + H2O = GDP + phosphate + H(+)</text>
        <dbReference type="Rhea" id="RHEA:19669"/>
        <dbReference type="ChEBI" id="CHEBI:15377"/>
        <dbReference type="ChEBI" id="CHEBI:15378"/>
        <dbReference type="ChEBI" id="CHEBI:37565"/>
        <dbReference type="ChEBI" id="CHEBI:43474"/>
        <dbReference type="ChEBI" id="CHEBI:58189"/>
        <dbReference type="EC" id="3.6.5.4"/>
    </reaction>
</comment>
<proteinExistence type="inferred from homology"/>
<feature type="transmembrane region" description="Helical" evidence="10">
    <location>
        <begin position="6"/>
        <end position="25"/>
    </location>
</feature>
<dbReference type="PROSITE" id="PS00300">
    <property type="entry name" value="SRP54"/>
    <property type="match status" value="1"/>
</dbReference>
<dbReference type="EC" id="3.6.5.4" evidence="9"/>
<comment type="similarity">
    <text evidence="9">Belongs to the GTP-binding SRP family. FtsY subfamily.</text>
</comment>
<dbReference type="Gene3D" id="3.40.50.300">
    <property type="entry name" value="P-loop containing nucleotide triphosphate hydrolases"/>
    <property type="match status" value="1"/>
</dbReference>
<dbReference type="GO" id="GO:0006614">
    <property type="term" value="P:SRP-dependent cotranslational protein targeting to membrane"/>
    <property type="evidence" value="ECO:0007669"/>
    <property type="project" value="InterPro"/>
</dbReference>
<evidence type="ECO:0000256" key="3">
    <source>
        <dbReference type="ARBA" id="ARBA00022741"/>
    </source>
</evidence>
<evidence type="ECO:0000256" key="5">
    <source>
        <dbReference type="ARBA" id="ARBA00023134"/>
    </source>
</evidence>
<dbReference type="SUPFAM" id="SSF47364">
    <property type="entry name" value="Domain of the SRP/SRP receptor G-proteins"/>
    <property type="match status" value="1"/>
</dbReference>
<dbReference type="GO" id="GO:0005047">
    <property type="term" value="F:signal recognition particle binding"/>
    <property type="evidence" value="ECO:0007669"/>
    <property type="project" value="TreeGrafter"/>
</dbReference>
<reference evidence="13" key="1">
    <citation type="submission" date="2016-01" db="EMBL/GenBank/DDBJ databases">
        <title>Draft genome of Chromobacterium sp. F49.</title>
        <authorList>
            <person name="Hong K.W."/>
        </authorList>
    </citation>
    <scope>NUCLEOTIDE SEQUENCE [LARGE SCALE GENOMIC DNA]</scope>
    <source>
        <strain evidence="13">M40</strain>
    </source>
</reference>
<evidence type="ECO:0000256" key="2">
    <source>
        <dbReference type="ARBA" id="ARBA00022490"/>
    </source>
</evidence>
<dbReference type="NCBIfam" id="TIGR00064">
    <property type="entry name" value="ftsY"/>
    <property type="match status" value="1"/>
</dbReference>
<sequence>MDQPIILLIVAAIVFILVVALGISLRINARRKGLGEDRSIDADFTGELSIDEISETVTKEREKAAGSEVPTEPASRLVRLRERLAKSNSGLGRGLLNLLSRDTLDEATWEEIEDTLILADVGVEPTAELVDTLRERVKVLGTRDPEEVRGLLREELVKLVDPTMDRELATAHTAGDPAVMLVVGVNGAGKTTTVGKIARVLVAEDKSVLLGAADTFRAAAAEQLTTWGSRVGVETVRGEEGADPASVAFAAVEQGKAEDADVVLIDTAGRLQNKVGLMDELRKVKRVATRPLGEGHDIDEVLLVLDATTGQNGMQQAKVFAEAVDITGIVLTKLDGTAKGGIVIAVQRELGVPVKLIGLGEGADDLAPFTAEGFVEALLD</sequence>
<dbReference type="GO" id="GO:0003924">
    <property type="term" value="F:GTPase activity"/>
    <property type="evidence" value="ECO:0007669"/>
    <property type="project" value="UniProtKB-UniRule"/>
</dbReference>
<comment type="function">
    <text evidence="9">Involved in targeting and insertion of nascent membrane proteins into the cytoplasmic membrane. Acts as a receptor for the complex formed by the signal recognition particle (SRP) and the ribosome-nascent chain (RNC).</text>
</comment>
<keyword evidence="6 9" id="KW-0472">Membrane</keyword>
<comment type="subcellular location">
    <subcellularLocation>
        <location evidence="9">Cell membrane</location>
        <topology evidence="9">Peripheral membrane protein</topology>
        <orientation evidence="9">Cytoplasmic side</orientation>
    </subcellularLocation>
    <subcellularLocation>
        <location evidence="9">Cytoplasm</location>
    </subcellularLocation>
</comment>
<keyword evidence="10" id="KW-1133">Transmembrane helix</keyword>
<feature type="domain" description="SRP54-type proteins GTP-binding" evidence="11">
    <location>
        <begin position="353"/>
        <end position="366"/>
    </location>
</feature>
<dbReference type="Gene3D" id="1.20.120.140">
    <property type="entry name" value="Signal recognition particle SRP54, nucleotide-binding domain"/>
    <property type="match status" value="1"/>
</dbReference>
<evidence type="ECO:0000313" key="12">
    <source>
        <dbReference type="EMBL" id="KZE22835.1"/>
    </source>
</evidence>
<feature type="binding site" evidence="9">
    <location>
        <begin position="184"/>
        <end position="191"/>
    </location>
    <ligand>
        <name>GTP</name>
        <dbReference type="ChEBI" id="CHEBI:37565"/>
    </ligand>
</feature>
<dbReference type="Proteomes" id="UP000076612">
    <property type="component" value="Unassembled WGS sequence"/>
</dbReference>
<dbReference type="InterPro" id="IPR003593">
    <property type="entry name" value="AAA+_ATPase"/>
</dbReference>
<dbReference type="SMART" id="SM00962">
    <property type="entry name" value="SRP54"/>
    <property type="match status" value="1"/>
</dbReference>
<evidence type="ECO:0000256" key="7">
    <source>
        <dbReference type="ARBA" id="ARBA00023170"/>
    </source>
</evidence>
<evidence type="ECO:0000259" key="11">
    <source>
        <dbReference type="PROSITE" id="PS00300"/>
    </source>
</evidence>
<keyword evidence="7 9" id="KW-0675">Receptor</keyword>
<evidence type="ECO:0000256" key="9">
    <source>
        <dbReference type="HAMAP-Rule" id="MF_00920"/>
    </source>
</evidence>
<dbReference type="Pfam" id="PF02881">
    <property type="entry name" value="SRP54_N"/>
    <property type="match status" value="1"/>
</dbReference>
<keyword evidence="4 9" id="KW-0378">Hydrolase</keyword>
<keyword evidence="10" id="KW-0812">Transmembrane</keyword>
<organism evidence="12 13">
    <name type="scientific">Brevibacterium casei</name>
    <dbReference type="NCBI Taxonomy" id="33889"/>
    <lineage>
        <taxon>Bacteria</taxon>
        <taxon>Bacillati</taxon>
        <taxon>Actinomycetota</taxon>
        <taxon>Actinomycetes</taxon>
        <taxon>Micrococcales</taxon>
        <taxon>Brevibacteriaceae</taxon>
        <taxon>Brevibacterium</taxon>
    </lineage>
</organism>
<dbReference type="GO" id="GO:0005525">
    <property type="term" value="F:GTP binding"/>
    <property type="evidence" value="ECO:0007669"/>
    <property type="project" value="UniProtKB-UniRule"/>
</dbReference>
<dbReference type="Pfam" id="PF00448">
    <property type="entry name" value="SRP54"/>
    <property type="match status" value="1"/>
</dbReference>
<feature type="binding site" evidence="9">
    <location>
        <begin position="266"/>
        <end position="270"/>
    </location>
    <ligand>
        <name>GTP</name>
        <dbReference type="ChEBI" id="CHEBI:37565"/>
    </ligand>
</feature>
<comment type="subunit">
    <text evidence="9">Part of the signal recognition particle protein translocation system, which is composed of SRP and FtsY.</text>
</comment>
<comment type="caution">
    <text evidence="12">The sequence shown here is derived from an EMBL/GenBank/DDBJ whole genome shotgun (WGS) entry which is preliminary data.</text>
</comment>
<dbReference type="FunFam" id="3.40.50.300:FF:000053">
    <property type="entry name" value="Signal recognition particle receptor FtsY"/>
    <property type="match status" value="1"/>
</dbReference>
<dbReference type="AlphaFoldDB" id="A0AB34XVB7"/>
<evidence type="ECO:0000256" key="6">
    <source>
        <dbReference type="ARBA" id="ARBA00023136"/>
    </source>
</evidence>
<dbReference type="InterPro" id="IPR004390">
    <property type="entry name" value="SR_rcpt_FtsY"/>
</dbReference>
<dbReference type="InterPro" id="IPR042101">
    <property type="entry name" value="SRP54_N_sf"/>
</dbReference>
<dbReference type="InterPro" id="IPR027417">
    <property type="entry name" value="P-loop_NTPase"/>
</dbReference>
<dbReference type="PANTHER" id="PTHR43134">
    <property type="entry name" value="SIGNAL RECOGNITION PARTICLE RECEPTOR SUBUNIT ALPHA"/>
    <property type="match status" value="1"/>
</dbReference>
<evidence type="ECO:0000256" key="4">
    <source>
        <dbReference type="ARBA" id="ARBA00022801"/>
    </source>
</evidence>
<dbReference type="FunFam" id="1.20.120.140:FF:000002">
    <property type="entry name" value="Signal recognition particle receptor FtsY"/>
    <property type="match status" value="1"/>
</dbReference>
<protein>
    <recommendedName>
        <fullName evidence="9">Signal recognition particle receptor FtsY</fullName>
        <shortName evidence="9">SRP receptor</shortName>
        <ecNumber evidence="9">3.6.5.4</ecNumber>
    </recommendedName>
</protein>
<keyword evidence="3 9" id="KW-0547">Nucleotide-binding</keyword>
<evidence type="ECO:0000256" key="1">
    <source>
        <dbReference type="ARBA" id="ARBA00022475"/>
    </source>
</evidence>
<dbReference type="InterPro" id="IPR036225">
    <property type="entry name" value="SRP/SRP_N"/>
</dbReference>
<evidence type="ECO:0000256" key="8">
    <source>
        <dbReference type="ARBA" id="ARBA00048027"/>
    </source>
</evidence>
<dbReference type="PANTHER" id="PTHR43134:SF1">
    <property type="entry name" value="SIGNAL RECOGNITION PARTICLE RECEPTOR SUBUNIT ALPHA"/>
    <property type="match status" value="1"/>
</dbReference>
<dbReference type="RefSeq" id="WP_063249031.1">
    <property type="nucleotide sequence ID" value="NZ_LQQR01000006.1"/>
</dbReference>
<keyword evidence="1 9" id="KW-1003">Cell membrane</keyword>
<dbReference type="InterPro" id="IPR013822">
    <property type="entry name" value="Signal_recog_particl_SRP54_hlx"/>
</dbReference>
<evidence type="ECO:0000313" key="13">
    <source>
        <dbReference type="Proteomes" id="UP000076612"/>
    </source>
</evidence>
<dbReference type="GO" id="GO:0005737">
    <property type="term" value="C:cytoplasm"/>
    <property type="evidence" value="ECO:0007669"/>
    <property type="project" value="UniProtKB-SubCell"/>
</dbReference>
<dbReference type="EMBL" id="LQQR01000006">
    <property type="protein sequence ID" value="KZE22835.1"/>
    <property type="molecule type" value="Genomic_DNA"/>
</dbReference>
<name>A0AB34XVB7_9MICO</name>
<dbReference type="GO" id="GO:0005886">
    <property type="term" value="C:plasma membrane"/>
    <property type="evidence" value="ECO:0007669"/>
    <property type="project" value="UniProtKB-SubCell"/>
</dbReference>
<gene>
    <name evidence="9" type="primary">ftsY</name>
    <name evidence="12" type="ORF">AVW13_05505</name>
</gene>
<dbReference type="InterPro" id="IPR000897">
    <property type="entry name" value="SRP54_GTPase_dom"/>
</dbReference>
<evidence type="ECO:0000256" key="10">
    <source>
        <dbReference type="SAM" id="Phobius"/>
    </source>
</evidence>
<dbReference type="HAMAP" id="MF_00920">
    <property type="entry name" value="FtsY"/>
    <property type="match status" value="1"/>
</dbReference>
<feature type="binding site" evidence="9">
    <location>
        <begin position="332"/>
        <end position="335"/>
    </location>
    <ligand>
        <name>GTP</name>
        <dbReference type="ChEBI" id="CHEBI:37565"/>
    </ligand>
</feature>
<dbReference type="SMART" id="SM00382">
    <property type="entry name" value="AAA"/>
    <property type="match status" value="1"/>
</dbReference>
<keyword evidence="5 9" id="KW-0342">GTP-binding</keyword>
<keyword evidence="2 9" id="KW-0963">Cytoplasm</keyword>